<evidence type="ECO:0000313" key="1">
    <source>
        <dbReference type="EMBL" id="PMQ21789.1"/>
    </source>
</evidence>
<name>A0A2N7S6M4_9MICC</name>
<comment type="caution">
    <text evidence="1">The sequence shown here is derived from an EMBL/GenBank/DDBJ whole genome shotgun (WGS) entry which is preliminary data.</text>
</comment>
<organism evidence="1 2">
    <name type="scientific">Glutamicibacter arilaitensis</name>
    <dbReference type="NCBI Taxonomy" id="256701"/>
    <lineage>
        <taxon>Bacteria</taxon>
        <taxon>Bacillati</taxon>
        <taxon>Actinomycetota</taxon>
        <taxon>Actinomycetes</taxon>
        <taxon>Micrococcales</taxon>
        <taxon>Micrococcaceae</taxon>
        <taxon>Glutamicibacter</taxon>
    </lineage>
</organism>
<gene>
    <name evidence="1" type="ORF">CIK84_09775</name>
</gene>
<protein>
    <submittedName>
        <fullName evidence="1">Uncharacterized protein</fullName>
    </submittedName>
</protein>
<sequence>MASLQIGVQPWTHSVVGFDRGEWETCHVNSRVEFVLDGCGLTDLIGPDALSGYVSIFDASDIKLAAEVLMGRARLTDYFPSEGRIPLLFCSCGDPGEGVMTVRLSITKDTVTWDQWAWEHDSFPIEWLPHLPAYHFPFDGYEAALDEAGQMALEIMGTASSIIRIASPGQGIMHWLDKRKRGELACQLDLLDIEIIQPAPDLQDTDLRQLINEVQALRTALGASLSNRRYEPTREQSQQVVSSAAKILDSTEAFRLPGQTQESLEWLRGRFQSGA</sequence>
<accession>A0A2N7S6M4</accession>
<reference evidence="1 2" key="1">
    <citation type="journal article" date="2017" name="Elife">
        <title>Extensive horizontal gene transfer in cheese-associated bacteria.</title>
        <authorList>
            <person name="Bonham K.S."/>
            <person name="Wolfe B.E."/>
            <person name="Dutton R.J."/>
        </authorList>
    </citation>
    <scope>NUCLEOTIDE SEQUENCE [LARGE SCALE GENOMIC DNA]</scope>
    <source>
        <strain evidence="1 2">JB182</strain>
    </source>
</reference>
<dbReference type="EMBL" id="PNQX01000001">
    <property type="protein sequence ID" value="PMQ21789.1"/>
    <property type="molecule type" value="Genomic_DNA"/>
</dbReference>
<dbReference type="AlphaFoldDB" id="A0A2N7S6M4"/>
<proteinExistence type="predicted"/>
<dbReference type="Proteomes" id="UP000235739">
    <property type="component" value="Unassembled WGS sequence"/>
</dbReference>
<dbReference type="RefSeq" id="WP_102598240.1">
    <property type="nucleotide sequence ID" value="NZ_JABUYH010000066.1"/>
</dbReference>
<evidence type="ECO:0000313" key="2">
    <source>
        <dbReference type="Proteomes" id="UP000235739"/>
    </source>
</evidence>